<dbReference type="Pfam" id="PF10502">
    <property type="entry name" value="Peptidase_S26"/>
    <property type="match status" value="1"/>
</dbReference>
<proteinExistence type="predicted"/>
<comment type="caution">
    <text evidence="2">The sequence shown here is derived from an EMBL/GenBank/DDBJ whole genome shotgun (WGS) entry which is preliminary data.</text>
</comment>
<dbReference type="SUPFAM" id="SSF51306">
    <property type="entry name" value="LexA/Signal peptidase"/>
    <property type="match status" value="1"/>
</dbReference>
<dbReference type="InterPro" id="IPR036286">
    <property type="entry name" value="LexA/Signal_pep-like_sf"/>
</dbReference>
<reference evidence="3" key="1">
    <citation type="submission" date="2017-03" db="EMBL/GenBank/DDBJ databases">
        <authorList>
            <person name="Safronova V.I."/>
            <person name="Sazanova A.L."/>
            <person name="Chirak E.R."/>
        </authorList>
    </citation>
    <scope>NUCLEOTIDE SEQUENCE [LARGE SCALE GENOMIC DNA]</scope>
    <source>
        <strain evidence="3">Ach-343</strain>
    </source>
</reference>
<gene>
    <name evidence="2" type="ORF">B5V02_00195</name>
</gene>
<dbReference type="AlphaFoldDB" id="A0A2W7CB62"/>
<evidence type="ECO:0000313" key="2">
    <source>
        <dbReference type="EMBL" id="PZV40492.1"/>
    </source>
</evidence>
<dbReference type="OrthoDB" id="5360818at2"/>
<name>A0A2W7CB62_9HYPH</name>
<accession>A0A2W7CB62</accession>
<evidence type="ECO:0000313" key="3">
    <source>
        <dbReference type="Proteomes" id="UP000248616"/>
    </source>
</evidence>
<dbReference type="InterPro" id="IPR019533">
    <property type="entry name" value="Peptidase_S26"/>
</dbReference>
<dbReference type="EMBL" id="MZXV01000001">
    <property type="protein sequence ID" value="PZV40492.1"/>
    <property type="molecule type" value="Genomic_DNA"/>
</dbReference>
<feature type="domain" description="Peptidase S26" evidence="1">
    <location>
        <begin position="29"/>
        <end position="165"/>
    </location>
</feature>
<dbReference type="Gene3D" id="2.10.109.10">
    <property type="entry name" value="Umud Fragment, subunit A"/>
    <property type="match status" value="1"/>
</dbReference>
<sequence>MTRSAIVLAMALASTGVLLPGLTALPPKFAWNASASVPIGLYGIESDGKFLAGDLVAVRPPAPLATFLAERAYLPKGVLLLKRILAVSGQTVCRNKLAISVDGHEVGAALDRDRAGRDLPSWQGCRPVPVGAAFLMNRQVRDSLDGRYFGLVSTDHIIGRAVPLWTDEQGDGRFQWRAQAR</sequence>
<protein>
    <submittedName>
        <fullName evidence="2">Peptidase S26</fullName>
    </submittedName>
</protein>
<dbReference type="GO" id="GO:0006465">
    <property type="term" value="P:signal peptide processing"/>
    <property type="evidence" value="ECO:0007669"/>
    <property type="project" value="InterPro"/>
</dbReference>
<dbReference type="GO" id="GO:0004252">
    <property type="term" value="F:serine-type endopeptidase activity"/>
    <property type="evidence" value="ECO:0007669"/>
    <property type="project" value="InterPro"/>
</dbReference>
<evidence type="ECO:0000259" key="1">
    <source>
        <dbReference type="Pfam" id="PF10502"/>
    </source>
</evidence>
<dbReference type="Proteomes" id="UP000248616">
    <property type="component" value="Unassembled WGS sequence"/>
</dbReference>
<organism evidence="2 3">
    <name type="scientific">Mesorhizobium kowhaii</name>
    <dbReference type="NCBI Taxonomy" id="1300272"/>
    <lineage>
        <taxon>Bacteria</taxon>
        <taxon>Pseudomonadati</taxon>
        <taxon>Pseudomonadota</taxon>
        <taxon>Alphaproteobacteria</taxon>
        <taxon>Hyphomicrobiales</taxon>
        <taxon>Phyllobacteriaceae</taxon>
        <taxon>Mesorhizobium</taxon>
    </lineage>
</organism>
<keyword evidence="3" id="KW-1185">Reference proteome</keyword>
<dbReference type="RefSeq" id="WP_111542282.1">
    <property type="nucleotide sequence ID" value="NZ_MZXV01000001.1"/>
</dbReference>